<protein>
    <submittedName>
        <fullName evidence="3">GHKL domain-containing protein</fullName>
    </submittedName>
</protein>
<feature type="transmembrane region" description="Helical" evidence="1">
    <location>
        <begin position="12"/>
        <end position="37"/>
    </location>
</feature>
<dbReference type="PANTHER" id="PTHR40448">
    <property type="entry name" value="TWO-COMPONENT SENSOR HISTIDINE KINASE"/>
    <property type="match status" value="1"/>
</dbReference>
<feature type="transmembrane region" description="Helical" evidence="1">
    <location>
        <begin position="49"/>
        <end position="69"/>
    </location>
</feature>
<organism evidence="3 4">
    <name type="scientific">Candidatus Protoclostridium stercorigallinarum</name>
    <dbReference type="NCBI Taxonomy" id="2838741"/>
    <lineage>
        <taxon>Bacteria</taxon>
        <taxon>Bacillati</taxon>
        <taxon>Bacillota</taxon>
        <taxon>Clostridia</taxon>
        <taxon>Candidatus Protoclostridium</taxon>
    </lineage>
</organism>
<dbReference type="EMBL" id="DXHS01000090">
    <property type="protein sequence ID" value="HIW02817.1"/>
    <property type="molecule type" value="Genomic_DNA"/>
</dbReference>
<feature type="transmembrane region" description="Helical" evidence="1">
    <location>
        <begin position="111"/>
        <end position="132"/>
    </location>
</feature>
<evidence type="ECO:0000313" key="4">
    <source>
        <dbReference type="Proteomes" id="UP000823990"/>
    </source>
</evidence>
<keyword evidence="1" id="KW-0472">Membrane</keyword>
<accession>A0A9D1PZS3</accession>
<comment type="caution">
    <text evidence="3">The sequence shown here is derived from an EMBL/GenBank/DDBJ whole genome shotgun (WGS) entry which is preliminary data.</text>
</comment>
<dbReference type="InterPro" id="IPR036890">
    <property type="entry name" value="HATPase_C_sf"/>
</dbReference>
<dbReference type="GO" id="GO:0042802">
    <property type="term" value="F:identical protein binding"/>
    <property type="evidence" value="ECO:0007669"/>
    <property type="project" value="TreeGrafter"/>
</dbReference>
<dbReference type="Proteomes" id="UP000823990">
    <property type="component" value="Unassembled WGS sequence"/>
</dbReference>
<feature type="transmembrane region" description="Helical" evidence="1">
    <location>
        <begin position="138"/>
        <end position="162"/>
    </location>
</feature>
<keyword evidence="1" id="KW-1133">Transmembrane helix</keyword>
<evidence type="ECO:0000256" key="1">
    <source>
        <dbReference type="SAM" id="Phobius"/>
    </source>
</evidence>
<reference evidence="3" key="1">
    <citation type="journal article" date="2021" name="PeerJ">
        <title>Extensive microbial diversity within the chicken gut microbiome revealed by metagenomics and culture.</title>
        <authorList>
            <person name="Gilroy R."/>
            <person name="Ravi A."/>
            <person name="Getino M."/>
            <person name="Pursley I."/>
            <person name="Horton D.L."/>
            <person name="Alikhan N.F."/>
            <person name="Baker D."/>
            <person name="Gharbi K."/>
            <person name="Hall N."/>
            <person name="Watson M."/>
            <person name="Adriaenssens E.M."/>
            <person name="Foster-Nyarko E."/>
            <person name="Jarju S."/>
            <person name="Secka A."/>
            <person name="Antonio M."/>
            <person name="Oren A."/>
            <person name="Chaudhuri R.R."/>
            <person name="La Ragione R."/>
            <person name="Hildebrand F."/>
            <person name="Pallen M.J."/>
        </authorList>
    </citation>
    <scope>NUCLEOTIDE SEQUENCE</scope>
    <source>
        <strain evidence="3">12435</strain>
    </source>
</reference>
<gene>
    <name evidence="3" type="ORF">H9892_05710</name>
</gene>
<dbReference type="Gene3D" id="3.30.565.10">
    <property type="entry name" value="Histidine kinase-like ATPase, C-terminal domain"/>
    <property type="match status" value="1"/>
</dbReference>
<feature type="transmembrane region" description="Helical" evidence="1">
    <location>
        <begin position="174"/>
        <end position="197"/>
    </location>
</feature>
<evidence type="ECO:0000313" key="3">
    <source>
        <dbReference type="EMBL" id="HIW02817.1"/>
    </source>
</evidence>
<feature type="domain" description="Sensor histidine kinase NatK-like C-terminal" evidence="2">
    <location>
        <begin position="346"/>
        <end position="447"/>
    </location>
</feature>
<dbReference type="PANTHER" id="PTHR40448:SF1">
    <property type="entry name" value="TWO-COMPONENT SENSOR HISTIDINE KINASE"/>
    <property type="match status" value="1"/>
</dbReference>
<evidence type="ECO:0000259" key="2">
    <source>
        <dbReference type="Pfam" id="PF14501"/>
    </source>
</evidence>
<feature type="transmembrane region" description="Helical" evidence="1">
    <location>
        <begin position="203"/>
        <end position="225"/>
    </location>
</feature>
<keyword evidence="1" id="KW-0812">Transmembrane</keyword>
<sequence length="464" mass="51392">MGNNEMGIGEYIAGWFAHNGNVTGGVWFAIFIVLLLVKPKKDVKTILLLLPKIAGTYVVFLLICFMITLSTEAASGEVAAFLQFYLTPFLACVLAGLVFRDYGLSARVVMLGLYFTTYCLTPSLDFMFGFSLPKSPDIGVFGSYILTVLPRVILLATFVVCLKRFNTDGFHSGSVWSVLIFVGVCAIVCAVQCLTFFTFEFEVMNYGCLFIWIAEMFIYAFFYMFKRQNSMKIDADIENAKLKNDMVLMRAAADNYDNMRMLRHDLKNQYAYIATLYEQGKDEEAKRFFGELSAKADAVLGNVNVSSGNRTVDIAVNMTVAKAERAGVSFEHICAVSPELRFTDSDLFSLLINLLDNAIEGSVRSDAEDKRAVIMMYEQGNYLMIRVTNSVAEEDAAKRAAAGGLTSKSDKTAHGYGGRIVRRIARKYDGEVAYSAENGTFCAKAMLALTGIDDIKKEAGDEKV</sequence>
<dbReference type="InterPro" id="IPR032834">
    <property type="entry name" value="NatK-like_C"/>
</dbReference>
<dbReference type="Pfam" id="PF14501">
    <property type="entry name" value="HATPase_c_5"/>
    <property type="match status" value="1"/>
</dbReference>
<name>A0A9D1PZS3_9FIRM</name>
<dbReference type="SUPFAM" id="SSF55874">
    <property type="entry name" value="ATPase domain of HSP90 chaperone/DNA topoisomerase II/histidine kinase"/>
    <property type="match status" value="1"/>
</dbReference>
<reference evidence="3" key="2">
    <citation type="submission" date="2021-04" db="EMBL/GenBank/DDBJ databases">
        <authorList>
            <person name="Gilroy R."/>
        </authorList>
    </citation>
    <scope>NUCLEOTIDE SEQUENCE</scope>
    <source>
        <strain evidence="3">12435</strain>
    </source>
</reference>
<feature type="transmembrane region" description="Helical" evidence="1">
    <location>
        <begin position="81"/>
        <end position="99"/>
    </location>
</feature>
<dbReference type="AlphaFoldDB" id="A0A9D1PZS3"/>
<proteinExistence type="predicted"/>